<reference evidence="2 3" key="1">
    <citation type="submission" date="2015-12" db="EMBL/GenBank/DDBJ databases">
        <title>Draft genome sequence of Acidibacillus ferrooxidans ITV001, isolated from a chalcopyrite acid mine drainage site in Brazil.</title>
        <authorList>
            <person name="Dall'Agnol H."/>
            <person name="Nancucheo I."/>
            <person name="Johnson B."/>
            <person name="Oliveira R."/>
            <person name="Leite L."/>
            <person name="Pylro V."/>
            <person name="Nunes G.L."/>
            <person name="Tzotzos G."/>
            <person name="Fernandes G.R."/>
            <person name="Dutra J."/>
            <person name="Orellana S.C."/>
            <person name="Oliveira G."/>
        </authorList>
    </citation>
    <scope>NUCLEOTIDE SEQUENCE [LARGE SCALE GENOMIC DNA]</scope>
    <source>
        <strain evidence="3">ITV01</strain>
    </source>
</reference>
<organism evidence="2 3">
    <name type="scientific">Ferroacidibacillus organovorans</name>
    <dbReference type="NCBI Taxonomy" id="1765683"/>
    <lineage>
        <taxon>Bacteria</taxon>
        <taxon>Bacillati</taxon>
        <taxon>Bacillota</taxon>
        <taxon>Bacilli</taxon>
        <taxon>Bacillales</taxon>
        <taxon>Alicyclobacillaceae</taxon>
        <taxon>Ferroacidibacillus</taxon>
    </lineage>
</organism>
<gene>
    <name evidence="2" type="ORF">ATW55_04435</name>
</gene>
<dbReference type="RefSeq" id="WP_067717739.1">
    <property type="nucleotide sequence ID" value="NZ_LPVJ01000053.1"/>
</dbReference>
<comment type="caution">
    <text evidence="2">The sequence shown here is derived from an EMBL/GenBank/DDBJ whole genome shotgun (WGS) entry which is preliminary data.</text>
</comment>
<dbReference type="InterPro" id="IPR013830">
    <property type="entry name" value="SGNH_hydro"/>
</dbReference>
<dbReference type="Gene3D" id="3.40.50.1110">
    <property type="entry name" value="SGNH hydrolase"/>
    <property type="match status" value="1"/>
</dbReference>
<dbReference type="InterPro" id="IPR036514">
    <property type="entry name" value="SGNH_hydro_sf"/>
</dbReference>
<dbReference type="AlphaFoldDB" id="A0A101XQ06"/>
<proteinExistence type="predicted"/>
<sequence length="267" mass="29308">MRKRNWIFWIGTVICSAALIETFTLNHFGTVNPTHLIAKTAHHARETSPSITTADRKGQPAQPQTLTVMAVGGSSAQGYDAPNLDGYLTRAMQTVSSRLNIHIDFVNKAVSGGIPTMLAPQYDPLLYKVKPNVVLIAWGLLNDIARKTPQTMFERVIKDEVSMAVSYGAQVWVVTPPVTPATYVGHDVKLEQVYTNLEVAGAREVHSSKVHVFDLLSAMENYLKVHHQSYKPYASNNWHMNLAGHILAGQILANEILAKAKAIGIAS</sequence>
<evidence type="ECO:0000313" key="2">
    <source>
        <dbReference type="EMBL" id="KUO95336.1"/>
    </source>
</evidence>
<keyword evidence="3" id="KW-1185">Reference proteome</keyword>
<dbReference type="Pfam" id="PF13472">
    <property type="entry name" value="Lipase_GDSL_2"/>
    <property type="match status" value="1"/>
</dbReference>
<dbReference type="SUPFAM" id="SSF52266">
    <property type="entry name" value="SGNH hydrolase"/>
    <property type="match status" value="1"/>
</dbReference>
<protein>
    <recommendedName>
        <fullName evidence="1">SGNH hydrolase-type esterase domain-containing protein</fullName>
    </recommendedName>
</protein>
<dbReference type="PANTHER" id="PTHR30383">
    <property type="entry name" value="THIOESTERASE 1/PROTEASE 1/LYSOPHOSPHOLIPASE L1"/>
    <property type="match status" value="1"/>
</dbReference>
<dbReference type="EMBL" id="LPVJ01000053">
    <property type="protein sequence ID" value="KUO95336.1"/>
    <property type="molecule type" value="Genomic_DNA"/>
</dbReference>
<evidence type="ECO:0000259" key="1">
    <source>
        <dbReference type="Pfam" id="PF13472"/>
    </source>
</evidence>
<dbReference type="Proteomes" id="UP000053557">
    <property type="component" value="Unassembled WGS sequence"/>
</dbReference>
<dbReference type="InterPro" id="IPR051532">
    <property type="entry name" value="Ester_Hydrolysis_Enzymes"/>
</dbReference>
<dbReference type="CDD" id="cd00229">
    <property type="entry name" value="SGNH_hydrolase"/>
    <property type="match status" value="1"/>
</dbReference>
<dbReference type="OrthoDB" id="2373265at2"/>
<accession>A0A101XQ06</accession>
<evidence type="ECO:0000313" key="3">
    <source>
        <dbReference type="Proteomes" id="UP000053557"/>
    </source>
</evidence>
<name>A0A101XQ06_9BACL</name>
<feature type="domain" description="SGNH hydrolase-type esterase" evidence="1">
    <location>
        <begin position="70"/>
        <end position="245"/>
    </location>
</feature>